<feature type="domain" description="Restriction endonuclease type II NgoFVII N-terminal" evidence="1">
    <location>
        <begin position="7"/>
        <end position="138"/>
    </location>
</feature>
<proteinExistence type="predicted"/>
<name>A0A414SWK3_9FIRM</name>
<gene>
    <name evidence="3" type="ORF">DW265_06750</name>
</gene>
<organism evidence="3 4">
    <name type="scientific">Dorea longicatena</name>
    <dbReference type="NCBI Taxonomy" id="88431"/>
    <lineage>
        <taxon>Bacteria</taxon>
        <taxon>Bacillati</taxon>
        <taxon>Bacillota</taxon>
        <taxon>Clostridia</taxon>
        <taxon>Lachnospirales</taxon>
        <taxon>Lachnospiraceae</taxon>
        <taxon>Dorea</taxon>
    </lineage>
</organism>
<dbReference type="Gene3D" id="3.30.870.10">
    <property type="entry name" value="Endonuclease Chain A"/>
    <property type="match status" value="1"/>
</dbReference>
<dbReference type="InterPro" id="IPR048923">
    <property type="entry name" value="RE_NgoFVII_C"/>
</dbReference>
<protein>
    <submittedName>
        <fullName evidence="3">NgoFVII family restriction endonuclease</fullName>
    </submittedName>
</protein>
<dbReference type="GO" id="GO:0004519">
    <property type="term" value="F:endonuclease activity"/>
    <property type="evidence" value="ECO:0007669"/>
    <property type="project" value="UniProtKB-KW"/>
</dbReference>
<keyword evidence="4" id="KW-1185">Reference proteome</keyword>
<dbReference type="AlphaFoldDB" id="A0A414SWK3"/>
<keyword evidence="3" id="KW-0255">Endonuclease</keyword>
<accession>A0A414SWK3</accession>
<dbReference type="InterPro" id="IPR019065">
    <property type="entry name" value="RE_NgoFVII_N"/>
</dbReference>
<feature type="domain" description="Restriction endonuclease type II NgoFVII C-terminal B3-like DNA-binding" evidence="2">
    <location>
        <begin position="197"/>
        <end position="343"/>
    </location>
</feature>
<keyword evidence="3" id="KW-0540">Nuclease</keyword>
<dbReference type="Pfam" id="PF09565">
    <property type="entry name" value="RE_NgoFVII"/>
    <property type="match status" value="1"/>
</dbReference>
<sequence length="359" mass="40870">MAILVKNLKKKVLENAKESDQIIIITGYFSPDMIDEIAKMGVPFVYYYGMYGIDKIAKPVYDKLISINNSNSNLKLKFVHTQRVHTKCYLFYKNTKLENALVGSANCSINGLCSIENAEMLIELNKKELKSDRYLFELNEYIKRIEKIAIDISDPAIVPKKLKDVKKHRKRGKDKIQDSGNPLSAIMPLYKVDKKGRKKTYKAGGPNWGNQKGNVATKQDAMEAYIPILTEHLDKYPLLFQPYPVDRLTTGGKKTRKSDPVTVIWDDGEMMTMTFQGTQRAYPSKQNPLMVYPKQLSYGDDSTKRGGAVLGKYLRKRMNVDPFHIITINDLKKYGRDHILLTYVSPGLYTADFSGTPLT</sequence>
<dbReference type="Pfam" id="PF20731">
    <property type="entry name" value="RE_NgoFVII_C"/>
    <property type="match status" value="1"/>
</dbReference>
<evidence type="ECO:0000259" key="2">
    <source>
        <dbReference type="Pfam" id="PF20731"/>
    </source>
</evidence>
<reference evidence="3 4" key="1">
    <citation type="submission" date="2018-08" db="EMBL/GenBank/DDBJ databases">
        <title>A genome reference for cultivated species of the human gut microbiota.</title>
        <authorList>
            <person name="Zou Y."/>
            <person name="Xue W."/>
            <person name="Luo G."/>
        </authorList>
    </citation>
    <scope>NUCLEOTIDE SEQUENCE [LARGE SCALE GENOMIC DNA]</scope>
    <source>
        <strain evidence="3 4">AM22-22</strain>
    </source>
</reference>
<evidence type="ECO:0000313" key="3">
    <source>
        <dbReference type="EMBL" id="RHG26297.1"/>
    </source>
</evidence>
<comment type="caution">
    <text evidence="3">The sequence shown here is derived from an EMBL/GenBank/DDBJ whole genome shotgun (WGS) entry which is preliminary data.</text>
</comment>
<dbReference type="Proteomes" id="UP000284095">
    <property type="component" value="Unassembled WGS sequence"/>
</dbReference>
<dbReference type="EMBL" id="QRIC01000012">
    <property type="protein sequence ID" value="RHG26297.1"/>
    <property type="molecule type" value="Genomic_DNA"/>
</dbReference>
<dbReference type="RefSeq" id="WP_118224817.1">
    <property type="nucleotide sequence ID" value="NZ_QRIC01000012.1"/>
</dbReference>
<keyword evidence="3" id="KW-0378">Hydrolase</keyword>
<evidence type="ECO:0000313" key="4">
    <source>
        <dbReference type="Proteomes" id="UP000284095"/>
    </source>
</evidence>
<evidence type="ECO:0000259" key="1">
    <source>
        <dbReference type="Pfam" id="PF09565"/>
    </source>
</evidence>